<evidence type="ECO:0000256" key="4">
    <source>
        <dbReference type="SAM" id="MobiDB-lite"/>
    </source>
</evidence>
<dbReference type="GO" id="GO:0016301">
    <property type="term" value="F:kinase activity"/>
    <property type="evidence" value="ECO:0007669"/>
    <property type="project" value="UniProtKB-KW"/>
</dbReference>
<evidence type="ECO:0000256" key="1">
    <source>
        <dbReference type="ARBA" id="ARBA00022723"/>
    </source>
</evidence>
<feature type="compositionally biased region" description="Basic and acidic residues" evidence="4">
    <location>
        <begin position="791"/>
        <end position="803"/>
    </location>
</feature>
<dbReference type="InterPro" id="IPR017907">
    <property type="entry name" value="Znf_RING_CS"/>
</dbReference>
<keyword evidence="1" id="KW-0479">Metal-binding</keyword>
<comment type="caution">
    <text evidence="6">The sequence shown here is derived from an EMBL/GenBank/DDBJ whole genome shotgun (WGS) entry which is preliminary data.</text>
</comment>
<dbReference type="EMBL" id="JAQQWI010000016">
    <property type="protein sequence ID" value="KAK8008010.1"/>
    <property type="molecule type" value="Genomic_DNA"/>
</dbReference>
<protein>
    <submittedName>
        <fullName evidence="6">Calcium/calmodulin-dependent protein kinase</fullName>
    </submittedName>
</protein>
<proteinExistence type="predicted"/>
<feature type="region of interest" description="Disordered" evidence="4">
    <location>
        <begin position="367"/>
        <end position="389"/>
    </location>
</feature>
<evidence type="ECO:0000259" key="5">
    <source>
        <dbReference type="PROSITE" id="PS50011"/>
    </source>
</evidence>
<dbReference type="PROSITE" id="PS50011">
    <property type="entry name" value="PROTEIN_KINASE_DOM"/>
    <property type="match status" value="1"/>
</dbReference>
<keyword evidence="6" id="KW-0808">Transferase</keyword>
<feature type="region of interest" description="Disordered" evidence="4">
    <location>
        <begin position="406"/>
        <end position="431"/>
    </location>
</feature>
<dbReference type="InterPro" id="IPR011009">
    <property type="entry name" value="Kinase-like_dom_sf"/>
</dbReference>
<dbReference type="InterPro" id="IPR000719">
    <property type="entry name" value="Prot_kinase_dom"/>
</dbReference>
<evidence type="ECO:0000313" key="6">
    <source>
        <dbReference type="EMBL" id="KAK8008010.1"/>
    </source>
</evidence>
<sequence length="960" mass="107640">MSSSSFTAAISAHKFSDLVKDSRLETEILDLCTQHVFYETGRTAHDRRVRRTEQWVRQRFLGCGAYGTVHLEKCIMGGGQQETLRAVKEIKKCIVAEEELDYARELETIAKFSNHNGWFESKDSVFIAMEYLAHGDLQRYLTRALPEVEARQIISQVLEGLQYMHENGFAHRDLKPSNIMVVNKGPDWFVKIADFGISKRRQQDVTTLHTPQRGTIGFAAPEVFGFASNIKYTFSVDMWSLGAVAYRILTKCNPFPTIANLTAYVYKKEEFPTALLESYQVSQTARDLIVMLLAAEPQDRPTAIMAGQHEWLSGSPSSFIEQLPASDDATLTPTPSMQFDEELVLPASNSWSSDSDTASMTDTMVRRGTVGDPNYQSPTVSERLEEETMRVPKLPVDSLLLLEDASATSTPKNGSVGELGLDEHGDSHKPRDSCSLHIISPGTSYAATDPLTAVTAKDDHSDRPKQREVAFININGVYPSDWELDEPVGADSDGELSISESAESATINNGPSEKEIRVLEVQCHWCSNVFNKLDSNPTERLDCSHVVCHACMLESFALSLISPVYMAPRCCGDAIDLEHFKRLIVSTGVNEAWNFMYEFTEKMRSDNWVCPSDHIGIPMVSANRLALWNKRVACGQCRTLKPNGKSEWDYFCLFCKERDCMGGCAQRHEDVIDSFVWKMKFLNAEQSRMVLDAYRVKHAIKDGEFKDWQPWEDVKNRVVLRPKTPPCVQPDPPPHSPTDGMPPSPGTSRDITLPSRRKVRFDNVEVIPPSNTAYDADSSSDDDDISTLSSEELRPTSGYEHRSPVHGWGPFGSWPVVTNPLPIAMPPPPQAYPPVYRPGYGTGTIAPYGSYQPASTCPACHCWARVCRCGWRMRTQNHGFNQNTIPHMPEPPRRSNGENYYFTILSQFAGYIPPGRKPGGMSPADIHVWRQFVPPQLGPPVRPVYTSHQQSEENGMRRPY</sequence>
<dbReference type="InterPro" id="IPR008271">
    <property type="entry name" value="Ser/Thr_kinase_AS"/>
</dbReference>
<keyword evidence="7" id="KW-1185">Reference proteome</keyword>
<gene>
    <name evidence="6" type="ORF">PG991_010561</name>
</gene>
<dbReference type="PROSITE" id="PS00518">
    <property type="entry name" value="ZF_RING_1"/>
    <property type="match status" value="1"/>
</dbReference>
<keyword evidence="2" id="KW-0863">Zinc-finger</keyword>
<feature type="domain" description="Protein kinase" evidence="5">
    <location>
        <begin position="55"/>
        <end position="312"/>
    </location>
</feature>
<dbReference type="SUPFAM" id="SSF56112">
    <property type="entry name" value="Protein kinase-like (PK-like)"/>
    <property type="match status" value="1"/>
</dbReference>
<organism evidence="6 7">
    <name type="scientific">Apiospora marii</name>
    <dbReference type="NCBI Taxonomy" id="335849"/>
    <lineage>
        <taxon>Eukaryota</taxon>
        <taxon>Fungi</taxon>
        <taxon>Dikarya</taxon>
        <taxon>Ascomycota</taxon>
        <taxon>Pezizomycotina</taxon>
        <taxon>Sordariomycetes</taxon>
        <taxon>Xylariomycetidae</taxon>
        <taxon>Amphisphaeriales</taxon>
        <taxon>Apiosporaceae</taxon>
        <taxon>Apiospora</taxon>
    </lineage>
</organism>
<dbReference type="PROSITE" id="PS00108">
    <property type="entry name" value="PROTEIN_KINASE_ST"/>
    <property type="match status" value="1"/>
</dbReference>
<feature type="compositionally biased region" description="Pro residues" evidence="4">
    <location>
        <begin position="723"/>
        <end position="745"/>
    </location>
</feature>
<evidence type="ECO:0000313" key="7">
    <source>
        <dbReference type="Proteomes" id="UP001396898"/>
    </source>
</evidence>
<dbReference type="PANTHER" id="PTHR44167">
    <property type="entry name" value="OVARIAN-SPECIFIC SERINE/THREONINE-PROTEIN KINASE LOK-RELATED"/>
    <property type="match status" value="1"/>
</dbReference>
<accession>A0ABR1RBY9</accession>
<dbReference type="Proteomes" id="UP001396898">
    <property type="component" value="Unassembled WGS sequence"/>
</dbReference>
<dbReference type="SMART" id="SM00220">
    <property type="entry name" value="S_TKc"/>
    <property type="match status" value="1"/>
</dbReference>
<reference evidence="6 7" key="1">
    <citation type="submission" date="2023-01" db="EMBL/GenBank/DDBJ databases">
        <title>Analysis of 21 Apiospora genomes using comparative genomics revels a genus with tremendous synthesis potential of carbohydrate active enzymes and secondary metabolites.</title>
        <authorList>
            <person name="Sorensen T."/>
        </authorList>
    </citation>
    <scope>NUCLEOTIDE SEQUENCE [LARGE SCALE GENOMIC DNA]</scope>
    <source>
        <strain evidence="6 7">CBS 20057</strain>
    </source>
</reference>
<dbReference type="Gene3D" id="1.10.510.10">
    <property type="entry name" value="Transferase(Phosphotransferase) domain 1"/>
    <property type="match status" value="1"/>
</dbReference>
<keyword evidence="3" id="KW-0862">Zinc</keyword>
<evidence type="ECO:0000256" key="3">
    <source>
        <dbReference type="ARBA" id="ARBA00022833"/>
    </source>
</evidence>
<feature type="compositionally biased region" description="Basic and acidic residues" evidence="4">
    <location>
        <begin position="421"/>
        <end position="431"/>
    </location>
</feature>
<keyword evidence="6" id="KW-0418">Kinase</keyword>
<feature type="region of interest" description="Disordered" evidence="4">
    <location>
        <begin position="722"/>
        <end position="804"/>
    </location>
</feature>
<name>A0ABR1RBY9_9PEZI</name>
<evidence type="ECO:0000256" key="2">
    <source>
        <dbReference type="ARBA" id="ARBA00022771"/>
    </source>
</evidence>
<dbReference type="PANTHER" id="PTHR44167:SF24">
    <property type="entry name" value="SERINE_THREONINE-PROTEIN KINASE CHK2"/>
    <property type="match status" value="1"/>
</dbReference>
<dbReference type="Pfam" id="PF00069">
    <property type="entry name" value="Pkinase"/>
    <property type="match status" value="1"/>
</dbReference>